<dbReference type="HOGENOM" id="CLU_852416_0_0_4"/>
<evidence type="ECO:0000256" key="1">
    <source>
        <dbReference type="SAM" id="SignalP"/>
    </source>
</evidence>
<name>C4K9K6_THASP</name>
<feature type="signal peptide" evidence="1">
    <location>
        <begin position="1"/>
        <end position="25"/>
    </location>
</feature>
<reference evidence="4" key="1">
    <citation type="submission" date="2009-05" db="EMBL/GenBank/DDBJ databases">
        <title>Complete sequence of chromosome of Thauera sp. MZ1T.</title>
        <authorList>
            <consortium name="US DOE Joint Genome Institute"/>
            <person name="Lucas S."/>
            <person name="Copeland A."/>
            <person name="Lapidus A."/>
            <person name="Glavina del Rio T."/>
            <person name="Dalin E."/>
            <person name="Tice H."/>
            <person name="Bruce D."/>
            <person name="Goodwin L."/>
            <person name="Pitluck S."/>
            <person name="Sims D."/>
            <person name="Brettin T."/>
            <person name="Detter J.C."/>
            <person name="Han C."/>
            <person name="Larimer F."/>
            <person name="Land M."/>
            <person name="Hauser L."/>
            <person name="Kyrpides N."/>
            <person name="Mikhailova N."/>
            <person name="Sayler G.S."/>
        </authorList>
    </citation>
    <scope>NUCLEOTIDE SEQUENCE [LARGE SCALE GENOMIC DNA]</scope>
    <source>
        <strain evidence="4">MZ1T</strain>
    </source>
</reference>
<evidence type="ECO:0000313" key="3">
    <source>
        <dbReference type="EMBL" id="ACR01082.1"/>
    </source>
</evidence>
<organism evidence="3 4">
    <name type="scientific">Thauera aminoaromatica</name>
    <dbReference type="NCBI Taxonomy" id="164330"/>
    <lineage>
        <taxon>Bacteria</taxon>
        <taxon>Pseudomonadati</taxon>
        <taxon>Pseudomonadota</taxon>
        <taxon>Betaproteobacteria</taxon>
        <taxon>Rhodocyclales</taxon>
        <taxon>Zoogloeaceae</taxon>
        <taxon>Thauera</taxon>
    </lineage>
</organism>
<dbReference type="NCBIfam" id="TIGR02595">
    <property type="entry name" value="PEP_CTERM"/>
    <property type="match status" value="1"/>
</dbReference>
<protein>
    <recommendedName>
        <fullName evidence="2">Ice-binding protein C-terminal domain-containing protein</fullName>
    </recommendedName>
</protein>
<dbReference type="Proteomes" id="UP000002186">
    <property type="component" value="Chromosome"/>
</dbReference>
<dbReference type="Pfam" id="PF07589">
    <property type="entry name" value="PEP-CTERM"/>
    <property type="match status" value="1"/>
</dbReference>
<dbReference type="OrthoDB" id="7849596at2"/>
<feature type="domain" description="Ice-binding protein C-terminal" evidence="2">
    <location>
        <begin position="301"/>
        <end position="323"/>
    </location>
</feature>
<keyword evidence="4" id="KW-1185">Reference proteome</keyword>
<evidence type="ECO:0000313" key="4">
    <source>
        <dbReference type="Proteomes" id="UP000002186"/>
    </source>
</evidence>
<keyword evidence="1" id="KW-0732">Signal</keyword>
<accession>C4K9K6</accession>
<gene>
    <name evidence="3" type="ordered locus">Tmz1t_2480</name>
</gene>
<dbReference type="EMBL" id="CP001281">
    <property type="protein sequence ID" value="ACR01082.1"/>
    <property type="molecule type" value="Genomic_DNA"/>
</dbReference>
<sequence length="326" mass="32225">MNKQLLSARLIAIAALATAGGTALAAPYTLTTGAGDGSVTVGVDGYGSFGSSVGANSTDALYNPIGAGVAAGTTYESGVAIRLGATAGARTFLTSGDIGGSGSLTNPTVTGSTTTASSAFALSGLSFSLSQVLTPLMTGSTQTGSVLTQTYSITNTTQGLLGFELVRYIDGDLQFDGSISDGGGRISLGGVEVLFETDTATGSATSTTFVGISATGGTVPATGRYEIDSFSGLRGRIVSGSALDDLIAGDGADIDQFIDLGGGYDVTLALRNVFSLAAGASSEYVTRTYFGAGTPESVVNPTPEPGSLALLGLGLAGLAARRRKAA</sequence>
<dbReference type="KEGG" id="tmz:Tmz1t_2480"/>
<reference evidence="3 4" key="2">
    <citation type="journal article" date="2012" name="Stand. Genomic Sci.">
        <title>Complete genome sequence of Thauera aminoaromatica strain MZ1T.</title>
        <authorList>
            <person name="Jiang K."/>
            <person name="Sanseverino J."/>
            <person name="Chauhan A."/>
            <person name="Lucas S."/>
            <person name="Copeland A."/>
            <person name="Lapidus A."/>
            <person name="Del Rio T.G."/>
            <person name="Dalin E."/>
            <person name="Tice H."/>
            <person name="Bruce D."/>
            <person name="Goodwin L."/>
            <person name="Pitluck S."/>
            <person name="Sims D."/>
            <person name="Brettin T."/>
            <person name="Detter J.C."/>
            <person name="Han C."/>
            <person name="Chang Y.J."/>
            <person name="Larimer F."/>
            <person name="Land M."/>
            <person name="Hauser L."/>
            <person name="Kyrpides N.C."/>
            <person name="Mikhailova N."/>
            <person name="Moser S."/>
            <person name="Jegier P."/>
            <person name="Close D."/>
            <person name="Debruyn J.M."/>
            <person name="Wang Y."/>
            <person name="Layton A.C."/>
            <person name="Allen M.S."/>
            <person name="Sayler G.S."/>
        </authorList>
    </citation>
    <scope>NUCLEOTIDE SEQUENCE [LARGE SCALE GENOMIC DNA]</scope>
    <source>
        <strain evidence="3 4">MZ1T</strain>
    </source>
</reference>
<dbReference type="InterPro" id="IPR013424">
    <property type="entry name" value="Ice-binding_C"/>
</dbReference>
<proteinExistence type="predicted"/>
<feature type="chain" id="PRO_5002939897" description="Ice-binding protein C-terminal domain-containing protein" evidence="1">
    <location>
        <begin position="26"/>
        <end position="326"/>
    </location>
</feature>
<dbReference type="RefSeq" id="WP_012585517.1">
    <property type="nucleotide sequence ID" value="NC_011662.2"/>
</dbReference>
<evidence type="ECO:0000259" key="2">
    <source>
        <dbReference type="Pfam" id="PF07589"/>
    </source>
</evidence>
<dbReference type="AlphaFoldDB" id="C4K9K6"/>